<reference evidence="2 3" key="1">
    <citation type="submission" date="2019-03" db="EMBL/GenBank/DDBJ databases">
        <title>Draft genome sequence of Xylaria hypoxylon DSM 108379, a ubiquitous saprotrophic-parasitic fungi on hardwood.</title>
        <authorList>
            <person name="Buettner E."/>
            <person name="Leonhardt S."/>
            <person name="Gebauer A.M."/>
            <person name="Liers C."/>
            <person name="Hofrichter M."/>
            <person name="Kellner H."/>
        </authorList>
    </citation>
    <scope>NUCLEOTIDE SEQUENCE [LARGE SCALE GENOMIC DNA]</scope>
    <source>
        <strain evidence="2 3">DSM 108379</strain>
    </source>
</reference>
<name>A0A4Z0YG60_9PEZI</name>
<dbReference type="InterPro" id="IPR005079">
    <property type="entry name" value="Peptidase_C45_hydrolase"/>
</dbReference>
<dbReference type="STRING" id="37992.A0A4Z0YG60"/>
<evidence type="ECO:0000313" key="3">
    <source>
        <dbReference type="Proteomes" id="UP000297716"/>
    </source>
</evidence>
<keyword evidence="3" id="KW-1185">Reference proteome</keyword>
<feature type="domain" description="Peptidase C45 hydrolase" evidence="1">
    <location>
        <begin position="125"/>
        <end position="351"/>
    </location>
</feature>
<comment type="caution">
    <text evidence="2">The sequence shown here is derived from an EMBL/GenBank/DDBJ whole genome shotgun (WGS) entry which is preliminary data.</text>
</comment>
<dbReference type="AlphaFoldDB" id="A0A4Z0YG60"/>
<dbReference type="OrthoDB" id="189997at2759"/>
<proteinExistence type="predicted"/>
<dbReference type="EMBL" id="SKBN01000107">
    <property type="protein sequence ID" value="TGJ83034.1"/>
    <property type="molecule type" value="Genomic_DNA"/>
</dbReference>
<dbReference type="NCBIfam" id="NF040521">
    <property type="entry name" value="C45_proenzyme"/>
    <property type="match status" value="1"/>
</dbReference>
<dbReference type="PANTHER" id="PTHR34180:SF1">
    <property type="entry name" value="BETA-ALANYL-DOPAMINE_CARCININE HYDROLASE"/>
    <property type="match status" value="1"/>
</dbReference>
<gene>
    <name evidence="2" type="ORF">E0Z10_g5749</name>
</gene>
<dbReference type="PANTHER" id="PTHR34180">
    <property type="entry name" value="PEPTIDASE C45"/>
    <property type="match status" value="1"/>
</dbReference>
<accession>A0A4Z0YG60</accession>
<dbReference type="Gene3D" id="3.60.60.10">
    <property type="entry name" value="Penicillin V Acylase, Chain A"/>
    <property type="match status" value="1"/>
</dbReference>
<organism evidence="2 3">
    <name type="scientific">Xylaria hypoxylon</name>
    <dbReference type="NCBI Taxonomy" id="37992"/>
    <lineage>
        <taxon>Eukaryota</taxon>
        <taxon>Fungi</taxon>
        <taxon>Dikarya</taxon>
        <taxon>Ascomycota</taxon>
        <taxon>Pezizomycotina</taxon>
        <taxon>Sordariomycetes</taxon>
        <taxon>Xylariomycetidae</taxon>
        <taxon>Xylariales</taxon>
        <taxon>Xylariaceae</taxon>
        <taxon>Xylaria</taxon>
    </lineage>
</organism>
<dbReference type="Pfam" id="PF03417">
    <property type="entry name" value="AAT"/>
    <property type="match status" value="1"/>
</dbReference>
<evidence type="ECO:0000313" key="2">
    <source>
        <dbReference type="EMBL" id="TGJ83034.1"/>
    </source>
</evidence>
<protein>
    <recommendedName>
        <fullName evidence="1">Peptidase C45 hydrolase domain-containing protein</fullName>
    </recommendedName>
</protein>
<dbReference type="Gene3D" id="1.10.10.2120">
    <property type="match status" value="1"/>
</dbReference>
<sequence>MLEIKCTGSPYEFAKRCAFKIGITHGVTAKDKITGSIDFYSRLFQTSCSLAWPDVVQEAAKYVGPLESIAPRYLEEIRGIAEGSGLTFLDILALNVRTEITFGLFSDAPKDIARVPSDGCTSLGWLTASGSFLGQNWDWMVEQGQNLVICHVSQPGTGIPDFSMVTEAGIIGKIGLNAEGVGCCLNAIKCRGVDPSKLPIHFALRKVLESPSRAAAVEAIKLAGVAGSGHILIGDATGSIGLECTSKWVKEVAMDDAKRVCHTNHLILDKSDVDEVSWLTDSPARLARIHELSSRVADPTLDAITDLFGDTDGYPSSINRRQDGKSVAETLFTIVMDLTNKSARVTFGRPTEVREQVMISF</sequence>
<evidence type="ECO:0000259" key="1">
    <source>
        <dbReference type="Pfam" id="PF03417"/>
    </source>
</evidence>
<dbReference type="Proteomes" id="UP000297716">
    <property type="component" value="Unassembled WGS sequence"/>
</dbReference>
<dbReference type="InterPro" id="IPR047794">
    <property type="entry name" value="C45_proenzyme-like"/>
</dbReference>
<dbReference type="InterPro" id="IPR047801">
    <property type="entry name" value="Peptidase_C45"/>
</dbReference>